<dbReference type="CDD" id="cd00038">
    <property type="entry name" value="CAP_ED"/>
    <property type="match status" value="1"/>
</dbReference>
<name>A0A378RLH4_MYROD</name>
<dbReference type="Pfam" id="PF00027">
    <property type="entry name" value="cNMP_binding"/>
    <property type="match status" value="1"/>
</dbReference>
<evidence type="ECO:0000313" key="3">
    <source>
        <dbReference type="EMBL" id="STZ27866.1"/>
    </source>
</evidence>
<dbReference type="InterPro" id="IPR000595">
    <property type="entry name" value="cNMP-bd_dom"/>
</dbReference>
<dbReference type="EMBL" id="CP068108">
    <property type="protein sequence ID" value="QQT98634.1"/>
    <property type="molecule type" value="Genomic_DNA"/>
</dbReference>
<evidence type="ECO:0000313" key="5">
    <source>
        <dbReference type="Proteomes" id="UP000596202"/>
    </source>
</evidence>
<proteinExistence type="predicted"/>
<organism evidence="3 4">
    <name type="scientific">Myroides odoratus</name>
    <name type="common">Flavobacterium odoratum</name>
    <dbReference type="NCBI Taxonomy" id="256"/>
    <lineage>
        <taxon>Bacteria</taxon>
        <taxon>Pseudomonadati</taxon>
        <taxon>Bacteroidota</taxon>
        <taxon>Flavobacteriia</taxon>
        <taxon>Flavobacteriales</taxon>
        <taxon>Flavobacteriaceae</taxon>
        <taxon>Myroides</taxon>
    </lineage>
</organism>
<keyword evidence="4" id="KW-1185">Reference proteome</keyword>
<reference evidence="2 5" key="2">
    <citation type="submission" date="2021-01" db="EMBL/GenBank/DDBJ databases">
        <title>FDA dAtabase for Regulatory Grade micrObial Sequences (FDA-ARGOS): Supporting development and validation of Infectious Disease Dx tests.</title>
        <authorList>
            <person name="Sproer C."/>
            <person name="Gronow S."/>
            <person name="Severitt S."/>
            <person name="Schroder I."/>
            <person name="Tallon L."/>
            <person name="Sadzewicz L."/>
            <person name="Zhao X."/>
            <person name="Boylan J."/>
            <person name="Ott S."/>
            <person name="Bowen H."/>
            <person name="Vavikolanu K."/>
            <person name="Mehta A."/>
            <person name="Aluvathingal J."/>
            <person name="Nadendla S."/>
            <person name="Lowell S."/>
            <person name="Myers T."/>
            <person name="Yan Y."/>
            <person name="Sichtig H."/>
        </authorList>
    </citation>
    <scope>NUCLEOTIDE SEQUENCE [LARGE SCALE GENOMIC DNA]</scope>
    <source>
        <strain evidence="2 5">FDAARGOS_1131</strain>
    </source>
</reference>
<protein>
    <submittedName>
        <fullName evidence="2">Crp/Fnr family transcriptional regulator</fullName>
    </submittedName>
    <submittedName>
        <fullName evidence="3">Transcriptional regulator FixK</fullName>
    </submittedName>
</protein>
<dbReference type="Proteomes" id="UP000255024">
    <property type="component" value="Unassembled WGS sequence"/>
</dbReference>
<dbReference type="Gene3D" id="2.60.120.10">
    <property type="entry name" value="Jelly Rolls"/>
    <property type="match status" value="1"/>
</dbReference>
<evidence type="ECO:0000313" key="4">
    <source>
        <dbReference type="Proteomes" id="UP000255024"/>
    </source>
</evidence>
<dbReference type="RefSeq" id="WP_002985637.1">
    <property type="nucleotide sequence ID" value="NZ_CP068107.1"/>
</dbReference>
<dbReference type="GeneID" id="93528068"/>
<reference evidence="3 4" key="1">
    <citation type="submission" date="2018-06" db="EMBL/GenBank/DDBJ databases">
        <authorList>
            <consortium name="Pathogen Informatics"/>
            <person name="Doyle S."/>
        </authorList>
    </citation>
    <scope>NUCLEOTIDE SEQUENCE [LARGE SCALE GENOMIC DNA]</scope>
    <source>
        <strain evidence="3 4">NCTC11179</strain>
    </source>
</reference>
<dbReference type="InterPro" id="IPR014710">
    <property type="entry name" value="RmlC-like_jellyroll"/>
</dbReference>
<evidence type="ECO:0000313" key="2">
    <source>
        <dbReference type="EMBL" id="QQT98634.1"/>
    </source>
</evidence>
<dbReference type="AlphaFoldDB" id="A0A378RLH4"/>
<dbReference type="EMBL" id="UGQL01000001">
    <property type="protein sequence ID" value="STZ27866.1"/>
    <property type="molecule type" value="Genomic_DNA"/>
</dbReference>
<dbReference type="OrthoDB" id="663011at2"/>
<dbReference type="SUPFAM" id="SSF51206">
    <property type="entry name" value="cAMP-binding domain-like"/>
    <property type="match status" value="1"/>
</dbReference>
<sequence length="187" mass="21900">MKNTVWVDEILEALHDVVVEREFKKGESLLRIGEVCEYVGRVEEGALRMFYLDAEGKDISFSFSLTHDIFTHYEGLLSGQVSTMEIEALVDTKVLLIRKKELFELYESSFYWQKIGRLMSDAIFLSAKERIDFLLFYTIEQRYTYLLMKQPEILDVVAQKHIASYIGIQPQSLSRLKKRINKNEELT</sequence>
<dbReference type="Proteomes" id="UP000596202">
    <property type="component" value="Chromosome"/>
</dbReference>
<dbReference type="InterPro" id="IPR018490">
    <property type="entry name" value="cNMP-bd_dom_sf"/>
</dbReference>
<accession>A0A378RLH4</accession>
<gene>
    <name evidence="2" type="ORF">I6I88_10400</name>
    <name evidence="3" type="ORF">NCTC11179_01403</name>
</gene>
<evidence type="ECO:0000259" key="1">
    <source>
        <dbReference type="PROSITE" id="PS50042"/>
    </source>
</evidence>
<dbReference type="PROSITE" id="PS50042">
    <property type="entry name" value="CNMP_BINDING_3"/>
    <property type="match status" value="1"/>
</dbReference>
<feature type="domain" description="Cyclic nucleotide-binding" evidence="1">
    <location>
        <begin position="11"/>
        <end position="105"/>
    </location>
</feature>